<evidence type="ECO:0000313" key="3">
    <source>
        <dbReference type="EMBL" id="KAB1211465.1"/>
    </source>
</evidence>
<protein>
    <submittedName>
        <fullName evidence="3">Uncharacterized protein</fullName>
    </submittedName>
</protein>
<dbReference type="EMBL" id="RXIC02000024">
    <property type="protein sequence ID" value="KAB1211465.1"/>
    <property type="molecule type" value="Genomic_DNA"/>
</dbReference>
<evidence type="ECO:0000256" key="2">
    <source>
        <dbReference type="SAM" id="SignalP"/>
    </source>
</evidence>
<evidence type="ECO:0000313" key="4">
    <source>
        <dbReference type="Proteomes" id="UP000516437"/>
    </source>
</evidence>
<keyword evidence="2" id="KW-0732">Signal</keyword>
<comment type="caution">
    <text evidence="3">The sequence shown here is derived from an EMBL/GenBank/DDBJ whole genome shotgun (WGS) entry which is preliminary data.</text>
</comment>
<accession>A0A6A1VFX4</accession>
<evidence type="ECO:0000256" key="1">
    <source>
        <dbReference type="SAM" id="MobiDB-lite"/>
    </source>
</evidence>
<proteinExistence type="predicted"/>
<feature type="region of interest" description="Disordered" evidence="1">
    <location>
        <begin position="35"/>
        <end position="56"/>
    </location>
</feature>
<gene>
    <name evidence="3" type="ORF">CJ030_MR6G013207</name>
</gene>
<name>A0A6A1VFX4_9ROSI</name>
<feature type="signal peptide" evidence="2">
    <location>
        <begin position="1"/>
        <end position="19"/>
    </location>
</feature>
<sequence length="92" mass="9994">MKVILIIFVLLAFVLFSSSSIGARELAQTDAVYAKDPKKNDPNPNRPSVPFGAICGRPSDPQYAKCITSRSKPGPKCKGKSAYKRCKPPQTP</sequence>
<keyword evidence="4" id="KW-1185">Reference proteome</keyword>
<organism evidence="3 4">
    <name type="scientific">Morella rubra</name>
    <name type="common">Chinese bayberry</name>
    <dbReference type="NCBI Taxonomy" id="262757"/>
    <lineage>
        <taxon>Eukaryota</taxon>
        <taxon>Viridiplantae</taxon>
        <taxon>Streptophyta</taxon>
        <taxon>Embryophyta</taxon>
        <taxon>Tracheophyta</taxon>
        <taxon>Spermatophyta</taxon>
        <taxon>Magnoliopsida</taxon>
        <taxon>eudicotyledons</taxon>
        <taxon>Gunneridae</taxon>
        <taxon>Pentapetalae</taxon>
        <taxon>rosids</taxon>
        <taxon>fabids</taxon>
        <taxon>Fagales</taxon>
        <taxon>Myricaceae</taxon>
        <taxon>Morella</taxon>
    </lineage>
</organism>
<reference evidence="3 4" key="1">
    <citation type="journal article" date="2019" name="Plant Biotechnol. J.">
        <title>The red bayberry genome and genetic basis of sex determination.</title>
        <authorList>
            <person name="Jia H.M."/>
            <person name="Jia H.J."/>
            <person name="Cai Q.L."/>
            <person name="Wang Y."/>
            <person name="Zhao H.B."/>
            <person name="Yang W.F."/>
            <person name="Wang G.Y."/>
            <person name="Li Y.H."/>
            <person name="Zhan D.L."/>
            <person name="Shen Y.T."/>
            <person name="Niu Q.F."/>
            <person name="Chang L."/>
            <person name="Qiu J."/>
            <person name="Zhao L."/>
            <person name="Xie H.B."/>
            <person name="Fu W.Y."/>
            <person name="Jin J."/>
            <person name="Li X.W."/>
            <person name="Jiao Y."/>
            <person name="Zhou C.C."/>
            <person name="Tu T."/>
            <person name="Chai C.Y."/>
            <person name="Gao J.L."/>
            <person name="Fan L.J."/>
            <person name="van de Weg E."/>
            <person name="Wang J.Y."/>
            <person name="Gao Z.S."/>
        </authorList>
    </citation>
    <scope>NUCLEOTIDE SEQUENCE [LARGE SCALE GENOMIC DNA]</scope>
    <source>
        <tissue evidence="3">Leaves</tissue>
    </source>
</reference>
<feature type="compositionally biased region" description="Basic residues" evidence="1">
    <location>
        <begin position="73"/>
        <end position="92"/>
    </location>
</feature>
<dbReference type="Proteomes" id="UP000516437">
    <property type="component" value="Chromosome 6"/>
</dbReference>
<dbReference type="AlphaFoldDB" id="A0A6A1VFX4"/>
<feature type="region of interest" description="Disordered" evidence="1">
    <location>
        <begin position="70"/>
        <end position="92"/>
    </location>
</feature>
<feature type="chain" id="PRO_5025330896" evidence="2">
    <location>
        <begin position="20"/>
        <end position="92"/>
    </location>
</feature>